<proteinExistence type="predicted"/>
<dbReference type="RefSeq" id="XP_008076216.1">
    <property type="nucleotide sequence ID" value="XM_008078025.1"/>
</dbReference>
<sequence length="339" mass="36968">MKFSALLSLVLPLTTVLASPTSRDLAPRADTSLTGYLGVFFLGDAPNIYFYLSNGNNALSFKALNKGNPILVPKLGTKGVRDPSIINGAGAEAGKKWYIIGTDLNIATTTWDASQRKGSLKIYVWESTDLVNWGTERLVTVENSDAGMVWAPDAIWDPAKGQYLVHWASKFYAASDTAHSGKPGADVIRYAYTSDFKTFSKPQTLIDKSPTSIIDLSLIQLSENSFARFIKNETATNVFMERSDTGLFGTWTRPGGGTTFIHSGVEGPYAYADNITPGKVNLLLDYYGSDGYRPFTSTNLNANAWVDASRTNFPKNLRHGSVLGIKQDQYAALNAKWGS</sequence>
<dbReference type="KEGG" id="glz:GLAREA_09064"/>
<dbReference type="HOGENOM" id="CLU_010779_0_1_1"/>
<dbReference type="Proteomes" id="UP000016922">
    <property type="component" value="Unassembled WGS sequence"/>
</dbReference>
<organism evidence="2 3">
    <name type="scientific">Glarea lozoyensis (strain ATCC 20868 / MF5171)</name>
    <dbReference type="NCBI Taxonomy" id="1116229"/>
    <lineage>
        <taxon>Eukaryota</taxon>
        <taxon>Fungi</taxon>
        <taxon>Dikarya</taxon>
        <taxon>Ascomycota</taxon>
        <taxon>Pezizomycotina</taxon>
        <taxon>Leotiomycetes</taxon>
        <taxon>Helotiales</taxon>
        <taxon>Helotiaceae</taxon>
        <taxon>Glarea</taxon>
    </lineage>
</organism>
<dbReference type="CDD" id="cd08983">
    <property type="entry name" value="GH43_Bt3655-like"/>
    <property type="match status" value="1"/>
</dbReference>
<feature type="chain" id="PRO_5004508646" evidence="1">
    <location>
        <begin position="19"/>
        <end position="339"/>
    </location>
</feature>
<protein>
    <submittedName>
        <fullName evidence="2">Arabinanase/levansucrase/invertase</fullName>
    </submittedName>
</protein>
<dbReference type="OrthoDB" id="19657at2759"/>
<dbReference type="PANTHER" id="PTHR43301:SF8">
    <property type="entry name" value="ARABINOSIDASE-RELATED"/>
    <property type="match status" value="1"/>
</dbReference>
<dbReference type="InterPro" id="IPR023296">
    <property type="entry name" value="Glyco_hydro_beta-prop_sf"/>
</dbReference>
<dbReference type="PANTHER" id="PTHR43301">
    <property type="entry name" value="ARABINAN ENDO-1,5-ALPHA-L-ARABINOSIDASE"/>
    <property type="match status" value="1"/>
</dbReference>
<keyword evidence="1" id="KW-0732">Signal</keyword>
<dbReference type="Gene3D" id="2.115.10.20">
    <property type="entry name" value="Glycosyl hydrolase domain, family 43"/>
    <property type="match status" value="1"/>
</dbReference>
<accession>S3DYA0</accession>
<dbReference type="EMBL" id="KE145352">
    <property type="protein sequence ID" value="EPE36901.1"/>
    <property type="molecule type" value="Genomic_DNA"/>
</dbReference>
<feature type="signal peptide" evidence="1">
    <location>
        <begin position="1"/>
        <end position="18"/>
    </location>
</feature>
<dbReference type="OMA" id="YRPYEST"/>
<gene>
    <name evidence="2" type="ORF">GLAREA_09064</name>
</gene>
<dbReference type="InterPro" id="IPR050727">
    <property type="entry name" value="GH43_arabinanases"/>
</dbReference>
<dbReference type="eggNOG" id="ENOG502RYYQ">
    <property type="taxonomic scope" value="Eukaryota"/>
</dbReference>
<evidence type="ECO:0000313" key="3">
    <source>
        <dbReference type="Proteomes" id="UP000016922"/>
    </source>
</evidence>
<dbReference type="STRING" id="1116229.S3DYA0"/>
<evidence type="ECO:0000256" key="1">
    <source>
        <dbReference type="SAM" id="SignalP"/>
    </source>
</evidence>
<name>S3DYA0_GLAL2</name>
<keyword evidence="3" id="KW-1185">Reference proteome</keyword>
<dbReference type="GeneID" id="19468112"/>
<dbReference type="AlphaFoldDB" id="S3DYA0"/>
<evidence type="ECO:0000313" key="2">
    <source>
        <dbReference type="EMBL" id="EPE36901.1"/>
    </source>
</evidence>
<dbReference type="SUPFAM" id="SSF75005">
    <property type="entry name" value="Arabinanase/levansucrase/invertase"/>
    <property type="match status" value="1"/>
</dbReference>
<reference evidence="2 3" key="1">
    <citation type="journal article" date="2013" name="BMC Genomics">
        <title>Genomics-driven discovery of the pneumocandin biosynthetic gene cluster in the fungus Glarea lozoyensis.</title>
        <authorList>
            <person name="Chen L."/>
            <person name="Yue Q."/>
            <person name="Zhang X."/>
            <person name="Xiang M."/>
            <person name="Wang C."/>
            <person name="Li S."/>
            <person name="Che Y."/>
            <person name="Ortiz-Lopez F.J."/>
            <person name="Bills G.F."/>
            <person name="Liu X."/>
            <person name="An Z."/>
        </authorList>
    </citation>
    <scope>NUCLEOTIDE SEQUENCE [LARGE SCALE GENOMIC DNA]</scope>
    <source>
        <strain evidence="3">ATCC 20868 / MF5171</strain>
    </source>
</reference>